<feature type="compositionally biased region" description="Basic and acidic residues" evidence="1">
    <location>
        <begin position="88"/>
        <end position="102"/>
    </location>
</feature>
<organism evidence="3 4">
    <name type="scientific">Corchorus capsularis</name>
    <name type="common">Jute</name>
    <dbReference type="NCBI Taxonomy" id="210143"/>
    <lineage>
        <taxon>Eukaryota</taxon>
        <taxon>Viridiplantae</taxon>
        <taxon>Streptophyta</taxon>
        <taxon>Embryophyta</taxon>
        <taxon>Tracheophyta</taxon>
        <taxon>Spermatophyta</taxon>
        <taxon>Magnoliopsida</taxon>
        <taxon>eudicotyledons</taxon>
        <taxon>Gunneridae</taxon>
        <taxon>Pentapetalae</taxon>
        <taxon>rosids</taxon>
        <taxon>malvids</taxon>
        <taxon>Malvales</taxon>
        <taxon>Malvaceae</taxon>
        <taxon>Grewioideae</taxon>
        <taxon>Apeibeae</taxon>
        <taxon>Corchorus</taxon>
    </lineage>
</organism>
<feature type="region of interest" description="Disordered" evidence="1">
    <location>
        <begin position="76"/>
        <end position="102"/>
    </location>
</feature>
<dbReference type="InterPro" id="IPR043502">
    <property type="entry name" value="DNA/RNA_pol_sf"/>
</dbReference>
<dbReference type="Gene3D" id="3.10.10.10">
    <property type="entry name" value="HIV Type 1 Reverse Transcriptase, subunit A, domain 1"/>
    <property type="match status" value="1"/>
</dbReference>
<dbReference type="InterPro" id="IPR012337">
    <property type="entry name" value="RNaseH-like_sf"/>
</dbReference>
<evidence type="ECO:0000313" key="3">
    <source>
        <dbReference type="EMBL" id="OMO59556.1"/>
    </source>
</evidence>
<gene>
    <name evidence="3" type="ORF">CCACVL1_24764</name>
</gene>
<dbReference type="InterPro" id="IPR005162">
    <property type="entry name" value="Retrotrans_gag_dom"/>
</dbReference>
<dbReference type="OMA" id="HERITSH"/>
<dbReference type="GO" id="GO:0003676">
    <property type="term" value="F:nucleic acid binding"/>
    <property type="evidence" value="ECO:0007669"/>
    <property type="project" value="InterPro"/>
</dbReference>
<dbReference type="CDD" id="cd00303">
    <property type="entry name" value="retropepsin_like"/>
    <property type="match status" value="1"/>
</dbReference>
<dbReference type="PANTHER" id="PTHR35046:SF9">
    <property type="entry name" value="RNA-DIRECTED DNA POLYMERASE"/>
    <property type="match status" value="1"/>
</dbReference>
<dbReference type="SUPFAM" id="SSF53098">
    <property type="entry name" value="Ribonuclease H-like"/>
    <property type="match status" value="1"/>
</dbReference>
<dbReference type="Gramene" id="OMO59556">
    <property type="protein sequence ID" value="OMO59556"/>
    <property type="gene ID" value="CCACVL1_24764"/>
</dbReference>
<dbReference type="Gene3D" id="3.30.420.10">
    <property type="entry name" value="Ribonuclease H-like superfamily/Ribonuclease H"/>
    <property type="match status" value="1"/>
</dbReference>
<feature type="region of interest" description="Disordered" evidence="1">
    <location>
        <begin position="698"/>
        <end position="722"/>
    </location>
</feature>
<comment type="caution">
    <text evidence="3">The sequence shown here is derived from an EMBL/GenBank/DDBJ whole genome shotgun (WGS) entry which is preliminary data.</text>
</comment>
<feature type="domain" description="Retrotransposon gag" evidence="2">
    <location>
        <begin position="144"/>
        <end position="217"/>
    </location>
</feature>
<dbReference type="OrthoDB" id="9893755at2759"/>
<proteinExistence type="predicted"/>
<feature type="compositionally biased region" description="Acidic residues" evidence="1">
    <location>
        <begin position="292"/>
        <end position="303"/>
    </location>
</feature>
<evidence type="ECO:0000256" key="1">
    <source>
        <dbReference type="SAM" id="MobiDB-lite"/>
    </source>
</evidence>
<dbReference type="Proteomes" id="UP000188268">
    <property type="component" value="Unassembled WGS sequence"/>
</dbReference>
<dbReference type="Pfam" id="PF03732">
    <property type="entry name" value="Retrotrans_gag"/>
    <property type="match status" value="1"/>
</dbReference>
<keyword evidence="4" id="KW-1185">Reference proteome</keyword>
<name>A0A1R3GNC2_COCAP</name>
<dbReference type="InterPro" id="IPR021109">
    <property type="entry name" value="Peptidase_aspartic_dom_sf"/>
</dbReference>
<feature type="region of interest" description="Disordered" evidence="1">
    <location>
        <begin position="292"/>
        <end position="319"/>
    </location>
</feature>
<dbReference type="EMBL" id="AWWV01013903">
    <property type="protein sequence ID" value="OMO59556.1"/>
    <property type="molecule type" value="Genomic_DNA"/>
</dbReference>
<accession>A0A1R3GNC2</accession>
<evidence type="ECO:0000259" key="2">
    <source>
        <dbReference type="Pfam" id="PF03732"/>
    </source>
</evidence>
<protein>
    <submittedName>
        <fullName evidence="3">Retrotransposon gag protein</fullName>
    </submittedName>
</protein>
<feature type="compositionally biased region" description="Basic and acidic residues" evidence="1">
    <location>
        <begin position="704"/>
        <end position="722"/>
    </location>
</feature>
<dbReference type="AlphaFoldDB" id="A0A1R3GNC2"/>
<dbReference type="PANTHER" id="PTHR35046">
    <property type="entry name" value="ZINC KNUCKLE (CCHC-TYPE) FAMILY PROTEIN"/>
    <property type="match status" value="1"/>
</dbReference>
<dbReference type="Gene3D" id="2.40.70.10">
    <property type="entry name" value="Acid Proteases"/>
    <property type="match status" value="1"/>
</dbReference>
<dbReference type="InterPro" id="IPR036397">
    <property type="entry name" value="RNaseH_sf"/>
</dbReference>
<dbReference type="SUPFAM" id="SSF56672">
    <property type="entry name" value="DNA/RNA polymerases"/>
    <property type="match status" value="1"/>
</dbReference>
<evidence type="ECO:0000313" key="4">
    <source>
        <dbReference type="Proteomes" id="UP000188268"/>
    </source>
</evidence>
<reference evidence="3 4" key="1">
    <citation type="submission" date="2013-09" db="EMBL/GenBank/DDBJ databases">
        <title>Corchorus capsularis genome sequencing.</title>
        <authorList>
            <person name="Alam M."/>
            <person name="Haque M.S."/>
            <person name="Islam M.S."/>
            <person name="Emdad E.M."/>
            <person name="Islam M.M."/>
            <person name="Ahmed B."/>
            <person name="Halim A."/>
            <person name="Hossen Q.M.M."/>
            <person name="Hossain M.Z."/>
            <person name="Ahmed R."/>
            <person name="Khan M.M."/>
            <person name="Islam R."/>
            <person name="Rashid M.M."/>
            <person name="Khan S.A."/>
            <person name="Rahman M.S."/>
            <person name="Alam M."/>
        </authorList>
    </citation>
    <scope>NUCLEOTIDE SEQUENCE [LARGE SCALE GENOMIC DNA]</scope>
    <source>
        <strain evidence="4">cv. CVL-1</strain>
        <tissue evidence="3">Whole seedling</tissue>
    </source>
</reference>
<sequence length="816" mass="94303">MGDRQEGQNQTNDLATMMQTLMRRMDTMSTQFNQRLDTLEAQNQPRANAAQGNGQREQQQAQCQVVRRDPMERLKEQEAGGQAYLDNLRPRRGGDRDEPKDNIKYKIPKFNGRGTPADYLEWESKLVCTLTIILFPKLRRRRNLERPIETWPELKSVMRKRFVPSFYINSLYQSLQTLRQGSKSVDEYYSEMMLLMSSAKIREAPQATMARFLASLNREIHDIVEMQQHYDVDEMLQHALKAEGQVKRGVSAKRGYGHYAKEVLYFKKVLYFNVNKKVLYFNEHGELVSEDEEFNLESSGDGEDERKEDVATSDDDDEIPPLKSLVARRTLSAYVKGDVQNQRENLFHTRCYVNGKPSSVMIDGGSCTDIASVYLVKELQLPTTKHPKPYSLGWFNDRGEIKVNKQVLVSLSLGRYKEDVLCNVLPIQACHVLLGRPWQFDNKVQHDGETNKYSFMCAFRTNPDETKELEKQVGELLEKGYVRESLSPCVVPVLLVPKKDGTCRMCLLSNYEGFEYIKDLYAMDVYFGEIYKECAKSGFGKYHQIHMKEGDTYQPHFIGTFNRFSKMAHFIACSKTDDAITVANLFLKVIVRLHGMPRTIVSDRDAKFLSHFWIILWAKLVDMDGKRKVEFVRELHEKVRAQIEKKTQHYMKMANKGRKEVIFEPGDWVWLHLRKERFPEKRKSKLLPRGDDLRTNLLQGGGDDAPRTHHGLEVHNRDHGEDVHGLQGSMDKNEDDGDIANHVSSTNKMPFDPLKMSNGLMTRARAKRFKDALMGLIRTHLDDMKTIKVQLKRFEDDLVKESTIDPKLITLLAIDS</sequence>